<reference evidence="1 2" key="1">
    <citation type="submission" date="2021-06" db="EMBL/GenBank/DDBJ databases">
        <title>Caerostris extrusa draft genome.</title>
        <authorList>
            <person name="Kono N."/>
            <person name="Arakawa K."/>
        </authorList>
    </citation>
    <scope>NUCLEOTIDE SEQUENCE [LARGE SCALE GENOMIC DNA]</scope>
</reference>
<proteinExistence type="predicted"/>
<sequence>MYYKRYSFFSIVNCLGIAMKIPEAEELVPGEEFPPLGEYEPVEEIVELEGNGDLDDGQLSTNALVYEQESYINRTYRYLWRCNLTLLRNDMDILMYYAAGNTDMIYNLRNYLISLDDNNRQLPVDEGRYIDRVTWETLKQNMREKRYGALFTRSCDRSSDYINFQFSNSVKKFERSCKQNRSPGIVLNLPHSTQPSTLVHAVPSSHVPGRKLKKRIAEFSAYYEEVSCFAFILTSAATEQ</sequence>
<organism evidence="1 2">
    <name type="scientific">Caerostris extrusa</name>
    <name type="common">Bark spider</name>
    <name type="synonym">Caerostris bankana</name>
    <dbReference type="NCBI Taxonomy" id="172846"/>
    <lineage>
        <taxon>Eukaryota</taxon>
        <taxon>Metazoa</taxon>
        <taxon>Ecdysozoa</taxon>
        <taxon>Arthropoda</taxon>
        <taxon>Chelicerata</taxon>
        <taxon>Arachnida</taxon>
        <taxon>Araneae</taxon>
        <taxon>Araneomorphae</taxon>
        <taxon>Entelegynae</taxon>
        <taxon>Araneoidea</taxon>
        <taxon>Araneidae</taxon>
        <taxon>Caerostris</taxon>
    </lineage>
</organism>
<dbReference type="AlphaFoldDB" id="A0AAV4WF51"/>
<dbReference type="Gene3D" id="2.40.290.10">
    <property type="match status" value="1"/>
</dbReference>
<evidence type="ECO:0000313" key="2">
    <source>
        <dbReference type="Proteomes" id="UP001054945"/>
    </source>
</evidence>
<name>A0AAV4WF51_CAEEX</name>
<comment type="caution">
    <text evidence="1">The sequence shown here is derived from an EMBL/GenBank/DDBJ whole genome shotgun (WGS) entry which is preliminary data.</text>
</comment>
<dbReference type="EMBL" id="BPLR01016010">
    <property type="protein sequence ID" value="GIY80449.1"/>
    <property type="molecule type" value="Genomic_DNA"/>
</dbReference>
<keyword evidence="2" id="KW-1185">Reference proteome</keyword>
<dbReference type="InterPro" id="IPR016194">
    <property type="entry name" value="SPOC-like_C_dom_sf"/>
</dbReference>
<protein>
    <submittedName>
        <fullName evidence="1">Uncharacterized protein</fullName>
    </submittedName>
</protein>
<evidence type="ECO:0000313" key="1">
    <source>
        <dbReference type="EMBL" id="GIY80449.1"/>
    </source>
</evidence>
<dbReference type="Proteomes" id="UP001054945">
    <property type="component" value="Unassembled WGS sequence"/>
</dbReference>
<accession>A0AAV4WF51</accession>
<gene>
    <name evidence="1" type="ORF">CEXT_273611</name>
</gene>